<sequence>MQKKILLGLVVVLALGAGYWACNRYSLNQVNDFASCSGAWGSLILESYPEQCRTRDGRTFPNTSQIAVEPESAASNITYEEALVIAQDSECTKKGELVDDYLYNSNTKTWWIGLEVGEKFAQEGCSPACVVSEETQTAEINWRCTGLIPEEVEKVEIE</sequence>
<reference evidence="1 2" key="1">
    <citation type="journal article" date="2016" name="Nat. Commun.">
        <title>Thousands of microbial genomes shed light on interconnected biogeochemical processes in an aquifer system.</title>
        <authorList>
            <person name="Anantharaman K."/>
            <person name="Brown C.T."/>
            <person name="Hug L.A."/>
            <person name="Sharon I."/>
            <person name="Castelle C.J."/>
            <person name="Probst A.J."/>
            <person name="Thomas B.C."/>
            <person name="Singh A."/>
            <person name="Wilkins M.J."/>
            <person name="Karaoz U."/>
            <person name="Brodie E.L."/>
            <person name="Williams K.H."/>
            <person name="Hubbard S.S."/>
            <person name="Banfield J.F."/>
        </authorList>
    </citation>
    <scope>NUCLEOTIDE SEQUENCE [LARGE SCALE GENOMIC DNA]</scope>
</reference>
<organism evidence="1 2">
    <name type="scientific">Candidatus Colwellbacteria bacterium RBG_13_48_8</name>
    <dbReference type="NCBI Taxonomy" id="1797685"/>
    <lineage>
        <taxon>Bacteria</taxon>
        <taxon>Candidatus Colwelliibacteriota</taxon>
    </lineage>
</organism>
<proteinExistence type="predicted"/>
<accession>A0A1G1YWX2</accession>
<evidence type="ECO:0000313" key="2">
    <source>
        <dbReference type="Proteomes" id="UP000177062"/>
    </source>
</evidence>
<comment type="caution">
    <text evidence="1">The sequence shown here is derived from an EMBL/GenBank/DDBJ whole genome shotgun (WGS) entry which is preliminary data.</text>
</comment>
<dbReference type="Proteomes" id="UP000177062">
    <property type="component" value="Unassembled WGS sequence"/>
</dbReference>
<dbReference type="EMBL" id="MHIT01000019">
    <property type="protein sequence ID" value="OGY56729.1"/>
    <property type="molecule type" value="Genomic_DNA"/>
</dbReference>
<name>A0A1G1YWX2_9BACT</name>
<gene>
    <name evidence="1" type="ORF">A2Y84_01395</name>
</gene>
<protein>
    <submittedName>
        <fullName evidence="1">Uncharacterized protein</fullName>
    </submittedName>
</protein>
<evidence type="ECO:0000313" key="1">
    <source>
        <dbReference type="EMBL" id="OGY56729.1"/>
    </source>
</evidence>
<dbReference type="AlphaFoldDB" id="A0A1G1YWX2"/>